<proteinExistence type="predicted"/>
<accession>A0A2A9MEZ5</accession>
<keyword evidence="3" id="KW-1185">Reference proteome</keyword>
<dbReference type="GeneID" id="40312040"/>
<sequence length="318" mass="36475">MPHFVPVYDPERPRAEQSADDAALHKHRRWDTPHAVLPSKSRRADDEKDERPVKLKPVRSTMVRNAKGLWVPAAQAAAEAEREEERLQAALQKWGDEGLADEKAGKNPEKSEKIGAGSDDRADQGAEEGTEHRRDRRSRSRSASERRRGSARGRSEESSRHRRRRESSDDDHYHRGRSAVRRREQRSRRRSLSSSASLSPDCDVRRGSRHRHRDSRRRGSRERYERGECGRSGREYEREGRLSHETRETLAAVSAPSGEIDMFDYMSKKQRALLKKTAESASRDRSANMPGRNAASGIYRAGETSERQRAFGSFRQWP</sequence>
<dbReference type="KEGG" id="bbes:BESB_071140"/>
<dbReference type="VEuPathDB" id="ToxoDB:BESB_071140"/>
<evidence type="ECO:0000313" key="2">
    <source>
        <dbReference type="EMBL" id="PFH33962.1"/>
    </source>
</evidence>
<feature type="compositionally biased region" description="Basic and acidic residues" evidence="1">
    <location>
        <begin position="94"/>
        <end position="133"/>
    </location>
</feature>
<feature type="compositionally biased region" description="Basic residues" evidence="1">
    <location>
        <begin position="174"/>
        <end position="191"/>
    </location>
</feature>
<feature type="compositionally biased region" description="Basic residues" evidence="1">
    <location>
        <begin position="207"/>
        <end position="220"/>
    </location>
</feature>
<protein>
    <submittedName>
        <fullName evidence="2">Uncharacterized protein</fullName>
    </submittedName>
</protein>
<feature type="compositionally biased region" description="Basic and acidic residues" evidence="1">
    <location>
        <begin position="276"/>
        <end position="286"/>
    </location>
</feature>
<feature type="compositionally biased region" description="Basic and acidic residues" evidence="1">
    <location>
        <begin position="221"/>
        <end position="248"/>
    </location>
</feature>
<evidence type="ECO:0000256" key="1">
    <source>
        <dbReference type="SAM" id="MobiDB-lite"/>
    </source>
</evidence>
<evidence type="ECO:0000313" key="3">
    <source>
        <dbReference type="Proteomes" id="UP000224006"/>
    </source>
</evidence>
<name>A0A2A9MEZ5_BESBE</name>
<dbReference type="EMBL" id="NWUJ01000007">
    <property type="protein sequence ID" value="PFH33962.1"/>
    <property type="molecule type" value="Genomic_DNA"/>
</dbReference>
<dbReference type="OrthoDB" id="361698at2759"/>
<dbReference type="AlphaFoldDB" id="A0A2A9MEZ5"/>
<feature type="compositionally biased region" description="Basic and acidic residues" evidence="1">
    <location>
        <begin position="142"/>
        <end position="159"/>
    </location>
</feature>
<organism evidence="2 3">
    <name type="scientific">Besnoitia besnoiti</name>
    <name type="common">Apicomplexan protozoan</name>
    <dbReference type="NCBI Taxonomy" id="94643"/>
    <lineage>
        <taxon>Eukaryota</taxon>
        <taxon>Sar</taxon>
        <taxon>Alveolata</taxon>
        <taxon>Apicomplexa</taxon>
        <taxon>Conoidasida</taxon>
        <taxon>Coccidia</taxon>
        <taxon>Eucoccidiorida</taxon>
        <taxon>Eimeriorina</taxon>
        <taxon>Sarcocystidae</taxon>
        <taxon>Besnoitia</taxon>
    </lineage>
</organism>
<comment type="caution">
    <text evidence="2">The sequence shown here is derived from an EMBL/GenBank/DDBJ whole genome shotgun (WGS) entry which is preliminary data.</text>
</comment>
<feature type="region of interest" description="Disordered" evidence="1">
    <location>
        <begin position="276"/>
        <end position="318"/>
    </location>
</feature>
<reference evidence="2 3" key="1">
    <citation type="submission" date="2017-09" db="EMBL/GenBank/DDBJ databases">
        <title>Genome sequencing of Besnoitia besnoiti strain Bb-Ger1.</title>
        <authorList>
            <person name="Schares G."/>
            <person name="Venepally P."/>
            <person name="Lorenzi H.A."/>
        </authorList>
    </citation>
    <scope>NUCLEOTIDE SEQUENCE [LARGE SCALE GENOMIC DNA]</scope>
    <source>
        <strain evidence="2 3">Bb-Ger1</strain>
    </source>
</reference>
<feature type="compositionally biased region" description="Basic and acidic residues" evidence="1">
    <location>
        <begin position="42"/>
        <end position="53"/>
    </location>
</feature>
<dbReference type="Proteomes" id="UP000224006">
    <property type="component" value="Unassembled WGS sequence"/>
</dbReference>
<dbReference type="RefSeq" id="XP_029217971.1">
    <property type="nucleotide sequence ID" value="XM_029365487.1"/>
</dbReference>
<feature type="region of interest" description="Disordered" evidence="1">
    <location>
        <begin position="1"/>
        <end position="250"/>
    </location>
</feature>
<gene>
    <name evidence="2" type="ORF">BESB_071140</name>
</gene>